<dbReference type="GeneID" id="114866190"/>
<dbReference type="InterPro" id="IPR027417">
    <property type="entry name" value="P-loop_NTPase"/>
</dbReference>
<proteinExistence type="inferred from homology"/>
<evidence type="ECO:0000256" key="4">
    <source>
        <dbReference type="SAM" id="Phobius"/>
    </source>
</evidence>
<dbReference type="Pfam" id="PF04548">
    <property type="entry name" value="AIG1"/>
    <property type="match status" value="1"/>
</dbReference>
<organism evidence="6 7">
    <name type="scientific">Betta splendens</name>
    <name type="common">Siamese fighting fish</name>
    <dbReference type="NCBI Taxonomy" id="158456"/>
    <lineage>
        <taxon>Eukaryota</taxon>
        <taxon>Metazoa</taxon>
        <taxon>Chordata</taxon>
        <taxon>Craniata</taxon>
        <taxon>Vertebrata</taxon>
        <taxon>Euteleostomi</taxon>
        <taxon>Actinopterygii</taxon>
        <taxon>Neopterygii</taxon>
        <taxon>Teleostei</taxon>
        <taxon>Neoteleostei</taxon>
        <taxon>Acanthomorphata</taxon>
        <taxon>Anabantaria</taxon>
        <taxon>Anabantiformes</taxon>
        <taxon>Anabantoidei</taxon>
        <taxon>Osphronemidae</taxon>
        <taxon>Betta</taxon>
    </lineage>
</organism>
<dbReference type="AlphaFoldDB" id="A0A6P7P0T8"/>
<comment type="similarity">
    <text evidence="1">Belongs to the TRAFAC class TrmE-Era-EngA-EngB-Septin-like GTPase superfamily. AIG1/Toc34/Toc159-like paraseptin GTPase family. IAN subfamily.</text>
</comment>
<keyword evidence="4" id="KW-0472">Membrane</keyword>
<dbReference type="GO" id="GO:0005525">
    <property type="term" value="F:GTP binding"/>
    <property type="evidence" value="ECO:0007669"/>
    <property type="project" value="UniProtKB-KW"/>
</dbReference>
<gene>
    <name evidence="7" type="primary">LOC114866190</name>
</gene>
<dbReference type="KEGG" id="bspl:114866190"/>
<name>A0A6P7P0T8_BETSP</name>
<reference evidence="7" key="1">
    <citation type="submission" date="2025-08" db="UniProtKB">
        <authorList>
            <consortium name="RefSeq"/>
        </authorList>
    </citation>
    <scope>IDENTIFICATION</scope>
</reference>
<dbReference type="PANTHER" id="PTHR10903:SF62">
    <property type="entry name" value="GTPASE IMAP FAMILY MEMBER 4-LIKE-RELATED"/>
    <property type="match status" value="1"/>
</dbReference>
<keyword evidence="3" id="KW-0342">GTP-binding</keyword>
<dbReference type="Gene3D" id="3.40.50.300">
    <property type="entry name" value="P-loop containing nucleotide triphosphate hydrolases"/>
    <property type="match status" value="1"/>
</dbReference>
<keyword evidence="4" id="KW-1133">Transmembrane helix</keyword>
<evidence type="ECO:0000256" key="1">
    <source>
        <dbReference type="ARBA" id="ARBA00008535"/>
    </source>
</evidence>
<evidence type="ECO:0000256" key="2">
    <source>
        <dbReference type="ARBA" id="ARBA00022741"/>
    </source>
</evidence>
<dbReference type="RefSeq" id="XP_029023755.1">
    <property type="nucleotide sequence ID" value="XM_029167922.3"/>
</dbReference>
<dbReference type="FunFam" id="3.40.50.300:FF:000366">
    <property type="entry name" value="GTPase, IMAP family member 2"/>
    <property type="match status" value="1"/>
</dbReference>
<dbReference type="SUPFAM" id="SSF52540">
    <property type="entry name" value="P-loop containing nucleoside triphosphate hydrolases"/>
    <property type="match status" value="1"/>
</dbReference>
<accession>A0A6P7P0T8</accession>
<evidence type="ECO:0000259" key="5">
    <source>
        <dbReference type="PROSITE" id="PS51720"/>
    </source>
</evidence>
<dbReference type="OrthoDB" id="425923at2759"/>
<evidence type="ECO:0000256" key="3">
    <source>
        <dbReference type="ARBA" id="ARBA00023134"/>
    </source>
</evidence>
<dbReference type="InterPro" id="IPR006703">
    <property type="entry name" value="G_AIG1"/>
</dbReference>
<feature type="domain" description="AIG1-type G" evidence="5">
    <location>
        <begin position="4"/>
        <end position="212"/>
    </location>
</feature>
<protein>
    <submittedName>
        <fullName evidence="7">GTPase IMAP family member 7-like</fullName>
    </submittedName>
</protein>
<evidence type="ECO:0000313" key="7">
    <source>
        <dbReference type="RefSeq" id="XP_029023755.1"/>
    </source>
</evidence>
<keyword evidence="2" id="KW-0547">Nucleotide-binding</keyword>
<evidence type="ECO:0000313" key="6">
    <source>
        <dbReference type="Proteomes" id="UP000515150"/>
    </source>
</evidence>
<sequence>MTSTNTKRIVLLGKTGAGKSSLGNTMFQEKLFTVNHSPNSETATCEAKTDSINGREITLIDLPGFFDTDKSEEVMKPAIMRCIVESSPGPHAFLIVLKVEKYTEQEKAIITKMCEYFSQEVFKYATVLFTHGDQLQEGQTIQDFVGVNDSLNEFVKRCSGGCHVIDNKYWNQNATGYRSNHYQVEKVLQTIDKIVQANKNCCYTNKLLQNVEEDIKEQEEKISKKLVNISTEQIREQAKANVYEKWTTAGLTLVSVLGAFLGVAFVVLKVR</sequence>
<keyword evidence="4" id="KW-0812">Transmembrane</keyword>
<keyword evidence="6" id="KW-1185">Reference proteome</keyword>
<dbReference type="Proteomes" id="UP000515150">
    <property type="component" value="Chromosome 2"/>
</dbReference>
<dbReference type="PROSITE" id="PS51720">
    <property type="entry name" value="G_AIG1"/>
    <property type="match status" value="1"/>
</dbReference>
<dbReference type="PANTHER" id="PTHR10903">
    <property type="entry name" value="GTPASE, IMAP FAMILY MEMBER-RELATED"/>
    <property type="match status" value="1"/>
</dbReference>
<dbReference type="InParanoid" id="A0A6P7P0T8"/>
<feature type="transmembrane region" description="Helical" evidence="4">
    <location>
        <begin position="246"/>
        <end position="268"/>
    </location>
</feature>
<dbReference type="InterPro" id="IPR045058">
    <property type="entry name" value="GIMA/IAN/Toc"/>
</dbReference>